<protein>
    <submittedName>
        <fullName evidence="1">Uncharacterized protein</fullName>
    </submittedName>
</protein>
<sequence>MQQPYYKVQENILSRLKNAFLIQKEPLLQRHNQNVCSLELIRL</sequence>
<organism evidence="1">
    <name type="scientific">Rhizophora mucronata</name>
    <name type="common">Asiatic mangrove</name>
    <dbReference type="NCBI Taxonomy" id="61149"/>
    <lineage>
        <taxon>Eukaryota</taxon>
        <taxon>Viridiplantae</taxon>
        <taxon>Streptophyta</taxon>
        <taxon>Embryophyta</taxon>
        <taxon>Tracheophyta</taxon>
        <taxon>Spermatophyta</taxon>
        <taxon>Magnoliopsida</taxon>
        <taxon>eudicotyledons</taxon>
        <taxon>Gunneridae</taxon>
        <taxon>Pentapetalae</taxon>
        <taxon>rosids</taxon>
        <taxon>fabids</taxon>
        <taxon>Malpighiales</taxon>
        <taxon>Rhizophoraceae</taxon>
        <taxon>Rhizophora</taxon>
    </lineage>
</organism>
<evidence type="ECO:0000313" key="1">
    <source>
        <dbReference type="EMBL" id="MBX48175.1"/>
    </source>
</evidence>
<reference evidence="1" key="1">
    <citation type="submission" date="2018-02" db="EMBL/GenBank/DDBJ databases">
        <title>Rhizophora mucronata_Transcriptome.</title>
        <authorList>
            <person name="Meera S.P."/>
            <person name="Sreeshan A."/>
            <person name="Augustine A."/>
        </authorList>
    </citation>
    <scope>NUCLEOTIDE SEQUENCE</scope>
    <source>
        <tissue evidence="1">Leaf</tissue>
    </source>
</reference>
<dbReference type="AlphaFoldDB" id="A0A2P2P096"/>
<dbReference type="EMBL" id="GGEC01067691">
    <property type="protein sequence ID" value="MBX48175.1"/>
    <property type="molecule type" value="Transcribed_RNA"/>
</dbReference>
<proteinExistence type="predicted"/>
<name>A0A2P2P096_RHIMU</name>
<accession>A0A2P2P096</accession>